<dbReference type="InterPro" id="IPR051639">
    <property type="entry name" value="BCD1"/>
</dbReference>
<organism evidence="3 4">
    <name type="scientific">Microdochium trichocladiopsis</name>
    <dbReference type="NCBI Taxonomy" id="1682393"/>
    <lineage>
        <taxon>Eukaryota</taxon>
        <taxon>Fungi</taxon>
        <taxon>Dikarya</taxon>
        <taxon>Ascomycota</taxon>
        <taxon>Pezizomycotina</taxon>
        <taxon>Sordariomycetes</taxon>
        <taxon>Xylariomycetidae</taxon>
        <taxon>Xylariales</taxon>
        <taxon>Microdochiaceae</taxon>
        <taxon>Microdochium</taxon>
    </lineage>
</organism>
<feature type="compositionally biased region" description="Basic residues" evidence="1">
    <location>
        <begin position="17"/>
        <end position="37"/>
    </location>
</feature>
<sequence length="413" mass="45828">MRDERDILPPGDQHSQQQHHHHHQHNSNHHHHPNKRARFNDGGRYGNDSHHGASSRRWDKNSQFRLRKLGIHVSAVPYGMTRARENKTSWNKRTRTMNWQVEWFVHEHDDGPSNDAAPNRDDDEARESAEATQRRGQRRQPTRILYKILDETPLAHGFEAGLASFRHTQMTDEERAAEKSSKKQQQKEETSAGRAAKTAAPQTQHCGGGQNSSSSAWTAHSATVQSPASSAWQQAAIPASTTTATTKEAAVESNYQFFYHKPRVPSRQTQKLVPLNPADSLAKILPGLEIIEFPAIHVLPKGAPLPEGYSIDEAPKHREMPVRPRQGEQHHRKNENGKRSAGELIGYESSDNDAEEEEEGEEDDGPEEAGVKEAAAVGAGDVDPADTTSSEGSSDDDGDDDSDAESDMDMAEA</sequence>
<feature type="region of interest" description="Disordered" evidence="1">
    <location>
        <begin position="1"/>
        <end position="61"/>
    </location>
</feature>
<reference evidence="3" key="1">
    <citation type="journal article" date="2021" name="Nat. Commun.">
        <title>Genetic determinants of endophytism in the Arabidopsis root mycobiome.</title>
        <authorList>
            <person name="Mesny F."/>
            <person name="Miyauchi S."/>
            <person name="Thiergart T."/>
            <person name="Pickel B."/>
            <person name="Atanasova L."/>
            <person name="Karlsson M."/>
            <person name="Huettel B."/>
            <person name="Barry K.W."/>
            <person name="Haridas S."/>
            <person name="Chen C."/>
            <person name="Bauer D."/>
            <person name="Andreopoulos W."/>
            <person name="Pangilinan J."/>
            <person name="LaButti K."/>
            <person name="Riley R."/>
            <person name="Lipzen A."/>
            <person name="Clum A."/>
            <person name="Drula E."/>
            <person name="Henrissat B."/>
            <person name="Kohler A."/>
            <person name="Grigoriev I.V."/>
            <person name="Martin F.M."/>
            <person name="Hacquard S."/>
        </authorList>
    </citation>
    <scope>NUCLEOTIDE SEQUENCE</scope>
    <source>
        <strain evidence="3">MPI-CAGE-CH-0230</strain>
    </source>
</reference>
<evidence type="ECO:0000313" key="3">
    <source>
        <dbReference type="EMBL" id="KAH7021254.1"/>
    </source>
</evidence>
<dbReference type="PANTHER" id="PTHR13483">
    <property type="entry name" value="BOX C_D SNORNA PROTEIN 1-RELATED"/>
    <property type="match status" value="1"/>
</dbReference>
<gene>
    <name evidence="3" type="ORF">B0I36DRAFT_334125</name>
</gene>
<evidence type="ECO:0000256" key="1">
    <source>
        <dbReference type="SAM" id="MobiDB-lite"/>
    </source>
</evidence>
<dbReference type="RefSeq" id="XP_046007455.1">
    <property type="nucleotide sequence ID" value="XM_046155307.1"/>
</dbReference>
<dbReference type="EMBL" id="JAGTJQ010000010">
    <property type="protein sequence ID" value="KAH7021254.1"/>
    <property type="molecule type" value="Genomic_DNA"/>
</dbReference>
<dbReference type="GO" id="GO:0048254">
    <property type="term" value="P:snoRNA localization"/>
    <property type="evidence" value="ECO:0007669"/>
    <property type="project" value="TreeGrafter"/>
</dbReference>
<feature type="region of interest" description="Disordered" evidence="1">
    <location>
        <begin position="170"/>
        <end position="222"/>
    </location>
</feature>
<dbReference type="GO" id="GO:0000492">
    <property type="term" value="P:box C/D snoRNP assembly"/>
    <property type="evidence" value="ECO:0007669"/>
    <property type="project" value="TreeGrafter"/>
</dbReference>
<feature type="compositionally biased region" description="Low complexity" evidence="1">
    <location>
        <begin position="212"/>
        <end position="222"/>
    </location>
</feature>
<dbReference type="GO" id="GO:0000463">
    <property type="term" value="P:maturation of LSU-rRNA from tricistronic rRNA transcript (SSU-rRNA, 5.8S rRNA, LSU-rRNA)"/>
    <property type="evidence" value="ECO:0007669"/>
    <property type="project" value="TreeGrafter"/>
</dbReference>
<dbReference type="Pfam" id="PF25790">
    <property type="entry name" value="BCD1"/>
    <property type="match status" value="1"/>
</dbReference>
<proteinExistence type="predicted"/>
<dbReference type="PANTHER" id="PTHR13483:SF11">
    <property type="entry name" value="ZINC FINGER HIT DOMAIN-CONTAINING PROTEIN 3"/>
    <property type="match status" value="1"/>
</dbReference>
<feature type="region of interest" description="Disordered" evidence="1">
    <location>
        <begin position="107"/>
        <end position="143"/>
    </location>
</feature>
<dbReference type="OrthoDB" id="272357at2759"/>
<comment type="caution">
    <text evidence="3">The sequence shown here is derived from an EMBL/GenBank/DDBJ whole genome shotgun (WGS) entry which is preliminary data.</text>
</comment>
<dbReference type="GO" id="GO:0070761">
    <property type="term" value="C:pre-snoRNP complex"/>
    <property type="evidence" value="ECO:0007669"/>
    <property type="project" value="TreeGrafter"/>
</dbReference>
<evidence type="ECO:0000259" key="2">
    <source>
        <dbReference type="Pfam" id="PF25790"/>
    </source>
</evidence>
<dbReference type="GO" id="GO:0005634">
    <property type="term" value="C:nucleus"/>
    <property type="evidence" value="ECO:0007669"/>
    <property type="project" value="TreeGrafter"/>
</dbReference>
<keyword evidence="4" id="KW-1185">Reference proteome</keyword>
<feature type="region of interest" description="Disordered" evidence="1">
    <location>
        <begin position="309"/>
        <end position="413"/>
    </location>
</feature>
<dbReference type="AlphaFoldDB" id="A0A9P9BKI1"/>
<feature type="compositionally biased region" description="Basic and acidic residues" evidence="1">
    <location>
        <begin position="170"/>
        <end position="191"/>
    </location>
</feature>
<feature type="compositionally biased region" description="Acidic residues" evidence="1">
    <location>
        <begin position="350"/>
        <end position="367"/>
    </location>
</feature>
<feature type="compositionally biased region" description="Basic and acidic residues" evidence="1">
    <location>
        <begin position="47"/>
        <end position="61"/>
    </location>
</feature>
<feature type="domain" description="BCD1 alpha/beta" evidence="2">
    <location>
        <begin position="64"/>
        <end position="302"/>
    </location>
</feature>
<feature type="compositionally biased region" description="Low complexity" evidence="1">
    <location>
        <begin position="372"/>
        <end position="392"/>
    </location>
</feature>
<accession>A0A9P9BKI1</accession>
<dbReference type="InterPro" id="IPR057721">
    <property type="entry name" value="BCD1_alpha/beta"/>
</dbReference>
<protein>
    <recommendedName>
        <fullName evidence="2">BCD1 alpha/beta domain-containing protein</fullName>
    </recommendedName>
</protein>
<evidence type="ECO:0000313" key="4">
    <source>
        <dbReference type="Proteomes" id="UP000756346"/>
    </source>
</evidence>
<name>A0A9P9BKI1_9PEZI</name>
<dbReference type="GeneID" id="70184853"/>
<feature type="compositionally biased region" description="Acidic residues" evidence="1">
    <location>
        <begin position="393"/>
        <end position="413"/>
    </location>
</feature>
<dbReference type="Proteomes" id="UP000756346">
    <property type="component" value="Unassembled WGS sequence"/>
</dbReference>
<feature type="compositionally biased region" description="Basic and acidic residues" evidence="1">
    <location>
        <begin position="313"/>
        <end position="341"/>
    </location>
</feature>